<dbReference type="VEuPathDB" id="TrichDB:TVAG_360060"/>
<sequence length="490" mass="56087">MTDLDESIVEEVCKMLNASQDFDQDIQNEIFRDMSSFQSQSDIALYLLSAVANGDLSDTSRCVSAILMRRFFAFTKNATKEIFKTNIYPVLAPFFDLSPSPLVNCVSSLFADMLKYFGIDTFPDIPQIIFNLLEKQTEQSQSGLSLIYELLLRDIDLDISILNLLSQHLTTEHSSFVSKILSLFAKKFPNEIFENILTTTVFQIEFNELQEEEILQTINICREILNSRIDEEIFVFLLNSLNSRIENVTFAAAEIFCDNENLPFIEEIVISLFNNLDMNKNIYIANSTTQCMSSLRYLAHLHPQETVELISKLISNEKNVKKSLRAIPSIIDICDDQNQLISFIIDKMKEDPIDAMDVISEISQFLNEISSFSIENVIQFLMSNDISTRVSCLRCLENILKNINLQPDPLSSIFMSLFDKITEWEVILLLRTLRSFFLTVCDNADSQTFKDLVYRVCYTFSVVDVNDKFVVAAIPCFVSLPKSSSFLYQC</sequence>
<protein>
    <recommendedName>
        <fullName evidence="3">HEAT repeat family protein</fullName>
    </recommendedName>
</protein>
<accession>A2DTC5</accession>
<dbReference type="VEuPathDB" id="TrichDB:TVAGG3_0967900"/>
<reference evidence="1" key="2">
    <citation type="journal article" date="2007" name="Science">
        <title>Draft genome sequence of the sexually transmitted pathogen Trichomonas vaginalis.</title>
        <authorList>
            <person name="Carlton J.M."/>
            <person name="Hirt R.P."/>
            <person name="Silva J.C."/>
            <person name="Delcher A.L."/>
            <person name="Schatz M."/>
            <person name="Zhao Q."/>
            <person name="Wortman J.R."/>
            <person name="Bidwell S.L."/>
            <person name="Alsmark U.C.M."/>
            <person name="Besteiro S."/>
            <person name="Sicheritz-Ponten T."/>
            <person name="Noel C.J."/>
            <person name="Dacks J.B."/>
            <person name="Foster P.G."/>
            <person name="Simillion C."/>
            <person name="Van de Peer Y."/>
            <person name="Miranda-Saavedra D."/>
            <person name="Barton G.J."/>
            <person name="Westrop G.D."/>
            <person name="Mueller S."/>
            <person name="Dessi D."/>
            <person name="Fiori P.L."/>
            <person name="Ren Q."/>
            <person name="Paulsen I."/>
            <person name="Zhang H."/>
            <person name="Bastida-Corcuera F.D."/>
            <person name="Simoes-Barbosa A."/>
            <person name="Brown M.T."/>
            <person name="Hayes R.D."/>
            <person name="Mukherjee M."/>
            <person name="Okumura C.Y."/>
            <person name="Schneider R."/>
            <person name="Smith A.J."/>
            <person name="Vanacova S."/>
            <person name="Villalvazo M."/>
            <person name="Haas B.J."/>
            <person name="Pertea M."/>
            <person name="Feldblyum T.V."/>
            <person name="Utterback T.R."/>
            <person name="Shu C.L."/>
            <person name="Osoegawa K."/>
            <person name="de Jong P.J."/>
            <person name="Hrdy I."/>
            <person name="Horvathova L."/>
            <person name="Zubacova Z."/>
            <person name="Dolezal P."/>
            <person name="Malik S.B."/>
            <person name="Logsdon J.M. Jr."/>
            <person name="Henze K."/>
            <person name="Gupta A."/>
            <person name="Wang C.C."/>
            <person name="Dunne R.L."/>
            <person name="Upcroft J.A."/>
            <person name="Upcroft P."/>
            <person name="White O."/>
            <person name="Salzberg S.L."/>
            <person name="Tang P."/>
            <person name="Chiu C.-H."/>
            <person name="Lee Y.-S."/>
            <person name="Embley T.M."/>
            <person name="Coombs G.H."/>
            <person name="Mottram J.C."/>
            <person name="Tachezy J."/>
            <person name="Fraser-Liggett C.M."/>
            <person name="Johnson P.J."/>
        </authorList>
    </citation>
    <scope>NUCLEOTIDE SEQUENCE [LARGE SCALE GENOMIC DNA]</scope>
    <source>
        <strain evidence="1">G3</strain>
    </source>
</reference>
<name>A2DTC5_TRIV3</name>
<dbReference type="InParanoid" id="A2DTC5"/>
<dbReference type="RefSeq" id="XP_001328620.1">
    <property type="nucleotide sequence ID" value="XM_001328585.1"/>
</dbReference>
<dbReference type="InterPro" id="IPR016024">
    <property type="entry name" value="ARM-type_fold"/>
</dbReference>
<gene>
    <name evidence="1" type="ORF">TVAG_360060</name>
</gene>
<evidence type="ECO:0000313" key="1">
    <source>
        <dbReference type="EMBL" id="EAY16397.1"/>
    </source>
</evidence>
<dbReference type="EMBL" id="DS113243">
    <property type="protein sequence ID" value="EAY16397.1"/>
    <property type="molecule type" value="Genomic_DNA"/>
</dbReference>
<dbReference type="Proteomes" id="UP000001542">
    <property type="component" value="Unassembled WGS sequence"/>
</dbReference>
<dbReference type="SMR" id="A2DTC5"/>
<reference evidence="1" key="1">
    <citation type="submission" date="2006-10" db="EMBL/GenBank/DDBJ databases">
        <authorList>
            <person name="Amadeo P."/>
            <person name="Zhao Q."/>
            <person name="Wortman J."/>
            <person name="Fraser-Liggett C."/>
            <person name="Carlton J."/>
        </authorList>
    </citation>
    <scope>NUCLEOTIDE SEQUENCE</scope>
    <source>
        <strain evidence="1">G3</strain>
    </source>
</reference>
<evidence type="ECO:0000313" key="2">
    <source>
        <dbReference type="Proteomes" id="UP000001542"/>
    </source>
</evidence>
<dbReference type="KEGG" id="tva:4774406"/>
<proteinExistence type="predicted"/>
<dbReference type="AlphaFoldDB" id="A2DTC5"/>
<dbReference type="Gene3D" id="1.25.10.10">
    <property type="entry name" value="Leucine-rich Repeat Variant"/>
    <property type="match status" value="1"/>
</dbReference>
<dbReference type="OrthoDB" id="10662167at2759"/>
<evidence type="ECO:0008006" key="3">
    <source>
        <dbReference type="Google" id="ProtNLM"/>
    </source>
</evidence>
<dbReference type="SUPFAM" id="SSF48371">
    <property type="entry name" value="ARM repeat"/>
    <property type="match status" value="1"/>
</dbReference>
<organism evidence="1 2">
    <name type="scientific">Trichomonas vaginalis (strain ATCC PRA-98 / G3)</name>
    <dbReference type="NCBI Taxonomy" id="412133"/>
    <lineage>
        <taxon>Eukaryota</taxon>
        <taxon>Metamonada</taxon>
        <taxon>Parabasalia</taxon>
        <taxon>Trichomonadida</taxon>
        <taxon>Trichomonadidae</taxon>
        <taxon>Trichomonas</taxon>
    </lineage>
</organism>
<dbReference type="InterPro" id="IPR011989">
    <property type="entry name" value="ARM-like"/>
</dbReference>
<keyword evidence="2" id="KW-1185">Reference proteome</keyword>